<reference evidence="3" key="2">
    <citation type="submission" date="2015-08" db="UniProtKB">
        <authorList>
            <consortium name="WormBaseParasite"/>
        </authorList>
    </citation>
    <scope>IDENTIFICATION</scope>
</reference>
<organism evidence="2 3">
    <name type="scientific">Strongyloides venezuelensis</name>
    <name type="common">Threadworm</name>
    <dbReference type="NCBI Taxonomy" id="75913"/>
    <lineage>
        <taxon>Eukaryota</taxon>
        <taxon>Metazoa</taxon>
        <taxon>Ecdysozoa</taxon>
        <taxon>Nematoda</taxon>
        <taxon>Chromadorea</taxon>
        <taxon>Rhabditida</taxon>
        <taxon>Tylenchina</taxon>
        <taxon>Panagrolaimomorpha</taxon>
        <taxon>Strongyloidoidea</taxon>
        <taxon>Strongyloididae</taxon>
        <taxon>Strongyloides</taxon>
    </lineage>
</organism>
<feature type="compositionally biased region" description="Basic and acidic residues" evidence="1">
    <location>
        <begin position="166"/>
        <end position="177"/>
    </location>
</feature>
<name>A0A0K0G342_STRVS</name>
<feature type="compositionally biased region" description="Polar residues" evidence="1">
    <location>
        <begin position="134"/>
        <end position="151"/>
    </location>
</feature>
<dbReference type="WBParaSite" id="SVE_1914300.1">
    <property type="protein sequence ID" value="SVE_1914300.1"/>
    <property type="gene ID" value="SVE_1914300"/>
</dbReference>
<keyword evidence="2" id="KW-1185">Reference proteome</keyword>
<reference evidence="2" key="1">
    <citation type="submission" date="2014-07" db="EMBL/GenBank/DDBJ databases">
        <authorList>
            <person name="Martin A.A"/>
            <person name="De Silva N."/>
        </authorList>
    </citation>
    <scope>NUCLEOTIDE SEQUENCE</scope>
</reference>
<feature type="compositionally biased region" description="Basic and acidic residues" evidence="1">
    <location>
        <begin position="241"/>
        <end position="261"/>
    </location>
</feature>
<feature type="compositionally biased region" description="Basic and acidic residues" evidence="1">
    <location>
        <begin position="185"/>
        <end position="222"/>
    </location>
</feature>
<evidence type="ECO:0000313" key="2">
    <source>
        <dbReference type="Proteomes" id="UP000035680"/>
    </source>
</evidence>
<protein>
    <submittedName>
        <fullName evidence="3">DUF3846 domain-containing protein</fullName>
    </submittedName>
</protein>
<evidence type="ECO:0000313" key="3">
    <source>
        <dbReference type="WBParaSite" id="SVE_1914300.1"/>
    </source>
</evidence>
<feature type="region of interest" description="Disordered" evidence="1">
    <location>
        <begin position="132"/>
        <end position="261"/>
    </location>
</feature>
<dbReference type="Proteomes" id="UP000035680">
    <property type="component" value="Unassembled WGS sequence"/>
</dbReference>
<evidence type="ECO:0000256" key="1">
    <source>
        <dbReference type="SAM" id="MobiDB-lite"/>
    </source>
</evidence>
<proteinExistence type="predicted"/>
<accession>A0A0K0G342</accession>
<sequence length="261" mass="29469">MVIVVYKYSFSIVEGSYFQTLSSSTMISALVFEEGIDIHAAPQDYVVEDVIRQLKSYGVKFAKTSGETCDIFEQAFDQCMGRGCIVNALGLCDSEVVFVVRQPEYSTDIVYLDDNEVLATDLRRFLPSNEYDVDQTTNDTSRLNVNDNNGFSGDVEGSGNWNSDGPQRDDPVERTDEGSGGQQPEEPRDQQPEEPRDQQPEEPRDQQPEEPRDEQPEAPRDEQPEEPSDQQPQEPTEEPSEEPKGEPNNRQEDIPDPPRDN</sequence>
<dbReference type="AlphaFoldDB" id="A0A0K0G342"/>